<evidence type="ECO:0000256" key="1">
    <source>
        <dbReference type="SAM" id="SignalP"/>
    </source>
</evidence>
<dbReference type="RefSeq" id="WP_002690204.1">
    <property type="nucleotide sequence ID" value="NZ_JH600070.1"/>
</dbReference>
<dbReference type="AlphaFoldDB" id="I3CHX1"/>
<dbReference type="eggNOG" id="COG1672">
    <property type="taxonomic scope" value="Bacteria"/>
</dbReference>
<dbReference type="EMBL" id="JH600070">
    <property type="protein sequence ID" value="EIJ43214.1"/>
    <property type="molecule type" value="Genomic_DNA"/>
</dbReference>
<dbReference type="PANTHER" id="PTHR39176">
    <property type="entry name" value="PERIPLASMIC PROTEIN-RELATED"/>
    <property type="match status" value="1"/>
</dbReference>
<accession>I3CHX1</accession>
<feature type="domain" description="Lysozyme inhibitor LprI-like N-terminal" evidence="2">
    <location>
        <begin position="239"/>
        <end position="331"/>
    </location>
</feature>
<dbReference type="Pfam" id="PF07007">
    <property type="entry name" value="LprI"/>
    <property type="match status" value="1"/>
</dbReference>
<feature type="chain" id="PRO_5003669248" description="Lysozyme inhibitor LprI-like N-terminal domain-containing protein" evidence="1">
    <location>
        <begin position="26"/>
        <end position="341"/>
    </location>
</feature>
<protein>
    <recommendedName>
        <fullName evidence="2">Lysozyme inhibitor LprI-like N-terminal domain-containing protein</fullName>
    </recommendedName>
</protein>
<evidence type="ECO:0000313" key="3">
    <source>
        <dbReference type="EMBL" id="EIJ43214.1"/>
    </source>
</evidence>
<name>I3CHX1_9GAMM</name>
<dbReference type="eggNOG" id="COG3755">
    <property type="taxonomic scope" value="Bacteria"/>
</dbReference>
<dbReference type="InterPro" id="IPR009739">
    <property type="entry name" value="LprI-like_N"/>
</dbReference>
<sequence length="341" mass="39369">MKTNFLSALRYGVYALSLFSVSTFAAEGDIVIKNVWRNLDKTTNQCPEVFDYFPNGGILSFYCRAKTFLSYEDLQKLYGKNIYRQGPHANGVLNLHDKESFGYYDPEFVKWLGDTLIINTDDKMAQTHLQAMYDNYVTTLARTYYVVYKALEAQPEFLQQEKANYQALLNSKTVPDNYAEQYYDFASLNTDSSYDGNVIKGAVLFWLRRHIDDTHKPFFQNLQKLLTTYDAGFLRHDECMQAQTPSQRLSCAEYEYTEADKALNTTYQQLYDQLGADKQTRLKEAQRAWLVYRDTNAKLLIVTGAYKGIAEEDIAMLAAKKDLTESRVNELQALIMELNQQ</sequence>
<dbReference type="Proteomes" id="UP000005744">
    <property type="component" value="Unassembled WGS sequence"/>
</dbReference>
<dbReference type="Gene3D" id="1.20.1270.180">
    <property type="match status" value="1"/>
</dbReference>
<evidence type="ECO:0000259" key="2">
    <source>
        <dbReference type="Pfam" id="PF07007"/>
    </source>
</evidence>
<evidence type="ECO:0000313" key="4">
    <source>
        <dbReference type="Proteomes" id="UP000005744"/>
    </source>
</evidence>
<organism evidence="3 4">
    <name type="scientific">Beggiatoa alba B18LD</name>
    <dbReference type="NCBI Taxonomy" id="395493"/>
    <lineage>
        <taxon>Bacteria</taxon>
        <taxon>Pseudomonadati</taxon>
        <taxon>Pseudomonadota</taxon>
        <taxon>Gammaproteobacteria</taxon>
        <taxon>Thiotrichales</taxon>
        <taxon>Thiotrichaceae</taxon>
        <taxon>Beggiatoa</taxon>
    </lineage>
</organism>
<reference evidence="3 4" key="1">
    <citation type="submission" date="2011-11" db="EMBL/GenBank/DDBJ databases">
        <title>Improved High-Quality Draft sequence of Beggiatoa alba B18lD.</title>
        <authorList>
            <consortium name="US DOE Joint Genome Institute"/>
            <person name="Lucas S."/>
            <person name="Han J."/>
            <person name="Lapidus A."/>
            <person name="Cheng J.-F."/>
            <person name="Goodwin L."/>
            <person name="Pitluck S."/>
            <person name="Peters L."/>
            <person name="Mikhailova N."/>
            <person name="Held B."/>
            <person name="Detter J.C."/>
            <person name="Han C."/>
            <person name="Tapia R."/>
            <person name="Land M."/>
            <person name="Hauser L."/>
            <person name="Kyrpides N."/>
            <person name="Ivanova N."/>
            <person name="Pagani I."/>
            <person name="Samuel K."/>
            <person name="Teske A."/>
            <person name="Mueller J."/>
            <person name="Woyke T."/>
        </authorList>
    </citation>
    <scope>NUCLEOTIDE SEQUENCE [LARGE SCALE GENOMIC DNA]</scope>
    <source>
        <strain evidence="3 4">B18LD</strain>
    </source>
</reference>
<dbReference type="HOGENOM" id="CLU_812958_0_0_6"/>
<keyword evidence="4" id="KW-1185">Reference proteome</keyword>
<dbReference type="PANTHER" id="PTHR39176:SF1">
    <property type="entry name" value="PERIPLASMIC PROTEIN"/>
    <property type="match status" value="1"/>
</dbReference>
<dbReference type="STRING" id="395493.BegalDRAFT_2361"/>
<feature type="signal peptide" evidence="1">
    <location>
        <begin position="1"/>
        <end position="25"/>
    </location>
</feature>
<proteinExistence type="predicted"/>
<dbReference type="OrthoDB" id="338075at2"/>
<keyword evidence="1" id="KW-0732">Signal</keyword>
<gene>
    <name evidence="3" type="ORF">BegalDRAFT_2361</name>
</gene>